<dbReference type="InterPro" id="IPR001254">
    <property type="entry name" value="Trypsin_dom"/>
</dbReference>
<dbReference type="AlphaFoldDB" id="A0A212F776"/>
<dbReference type="InterPro" id="IPR051333">
    <property type="entry name" value="CLIP_Serine_Protease"/>
</dbReference>
<feature type="compositionally biased region" description="Basic and acidic residues" evidence="1">
    <location>
        <begin position="326"/>
        <end position="337"/>
    </location>
</feature>
<dbReference type="InParanoid" id="A0A212F776"/>
<feature type="signal peptide" evidence="2">
    <location>
        <begin position="1"/>
        <end position="21"/>
    </location>
</feature>
<dbReference type="Gene3D" id="2.40.10.10">
    <property type="entry name" value="Trypsin-like serine proteases"/>
    <property type="match status" value="5"/>
</dbReference>
<comment type="caution">
    <text evidence="4">The sequence shown here is derived from an EMBL/GenBank/DDBJ whole genome shotgun (WGS) entry which is preliminary data.</text>
</comment>
<dbReference type="Pfam" id="PF00089">
    <property type="entry name" value="Trypsin"/>
    <property type="match status" value="3"/>
</dbReference>
<evidence type="ECO:0000313" key="4">
    <source>
        <dbReference type="EMBL" id="OWR49591.1"/>
    </source>
</evidence>
<dbReference type="InterPro" id="IPR009003">
    <property type="entry name" value="Peptidase_S1_PA"/>
</dbReference>
<accession>A0A212F776</accession>
<feature type="domain" description="Peptidase S1" evidence="3">
    <location>
        <begin position="403"/>
        <end position="755"/>
    </location>
</feature>
<sequence length="1194" mass="136119">MISNWLCGGVIISAQYVLTSAACIEDVQHFYVISGTHRWIPSDMSNDCIKYGAKKAVWKCVPKDYVFDGKEFENIRWMVNDVAVVKVEEDFNFNRRIRGCDFIPKLIAFNNQSEDLEAPGTVASIAGWGSVERFGDTFGRSTMNSPELLETDVVLISKQKCKAGWPERYHYIIDGNMVCAKDGAETDAMNTRCKEHEINCKELVYSKESDPDTRRYVLKPENLRVHSAKHLDTRRSQIISGGFCENDHGGPLVVGHGKGSVVIGVISACMSANITQKCYGPFLYTSVFKNRHVISCAIDKEQGSGCRRLLKSLKTTLLETKLSWRSHPDGPAKDELPSVRSSTQKQKNIKPSKSRSTTIKTQARTFLVNSIDVVTTIPLDVQRVLHKTNISEIRAHLNGSRRIISGLEAHNNRPYMVYLKLPSNNPKYKNYRHWLCGGVIIHDQYVLTSAACIEDAKHFYVVSGTYRHNDEDDRFNNICLKNGAKKAIWKCIPRNYVFDGHENDNIRWMNNDIAIVKVEDEFDFNRRVRGCDFVPRPICYNNQTSRYEDPGNVASIAGWGSTDKYNDWVNKGGSSTSQDLLEADVVIITKNNCKRQWGPRYHSIIDNYMICSRDTIPELSEVCNEKYVECTDIMYSMEESRRVNPSELRLHSAFHNDSGRRQEAGSGGFCENDHGGPLIYGQGSSAIVIGIISACLVKERTNKCYGPYLYTSVYKNRMLINCAIYKDIAGDCTKLFRASDTHIEEHISWADHPDGPAKNEISKMRRTEEEKIKNNTLRSNRTEHKPPLDKVIKHGGVVLRAFDDREDFNENTDAVEIATHIPRVVENLLKDNETRRIINGDEVTDGRPYMVYLKLPRNSKKTQNYRSWLCGGVIIHEEYILTSAACIEDAEHFYVVSGTYKYSDEDDRYNNPCIKNGAKKAIWKCVPKNYVFDGHENDNIRWMNNDIAVVKIEDGFDFSRRVRGCDFVPKPICYNNQSQTLENPGTVVSIAGWGTTSRYNDWVNRRKDNQQNLLETHVEIIPKNRCKRRWGARYHNIIENYMICTKDIGQTMSEICNEKYVDCQDISYSDEDDARRDTRIQKKTKFLQIFRCTQHIIMIADDLHRKLMVDSVRPKCRRQFRSGVTHVEKVLTWKNHPDGPAKNELGPGPVKAQKIVQRANENPEGDKVFAGSGFILRPENDGKPASVVNATLTA</sequence>
<gene>
    <name evidence="4" type="ORF">KGM_215548</name>
</gene>
<dbReference type="KEGG" id="dpl:KGM_215548"/>
<dbReference type="SUPFAM" id="SSF50494">
    <property type="entry name" value="Trypsin-like serine proteases"/>
    <property type="match status" value="3"/>
</dbReference>
<evidence type="ECO:0000256" key="2">
    <source>
        <dbReference type="SAM" id="SignalP"/>
    </source>
</evidence>
<dbReference type="PROSITE" id="PS50240">
    <property type="entry name" value="TRYPSIN_DOM"/>
    <property type="match status" value="3"/>
</dbReference>
<proteinExistence type="predicted"/>
<reference evidence="4 5" key="1">
    <citation type="journal article" date="2011" name="Cell">
        <title>The monarch butterfly genome yields insights into long-distance migration.</title>
        <authorList>
            <person name="Zhan S."/>
            <person name="Merlin C."/>
            <person name="Boore J.L."/>
            <person name="Reppert S.M."/>
        </authorList>
    </citation>
    <scope>NUCLEOTIDE SEQUENCE [LARGE SCALE GENOMIC DNA]</scope>
    <source>
        <strain evidence="4">F-2</strain>
    </source>
</reference>
<keyword evidence="2" id="KW-0732">Signal</keyword>
<evidence type="ECO:0000256" key="1">
    <source>
        <dbReference type="SAM" id="MobiDB-lite"/>
    </source>
</evidence>
<dbReference type="InterPro" id="IPR043504">
    <property type="entry name" value="Peptidase_S1_PA_chymotrypsin"/>
</dbReference>
<dbReference type="EMBL" id="AGBW02009906">
    <property type="protein sequence ID" value="OWR49591.1"/>
    <property type="molecule type" value="Genomic_DNA"/>
</dbReference>
<protein>
    <submittedName>
        <fullName evidence="4">Seminal fluid protein HACP038</fullName>
    </submittedName>
</protein>
<dbReference type="Proteomes" id="UP000007151">
    <property type="component" value="Unassembled WGS sequence"/>
</dbReference>
<dbReference type="GO" id="GO:0004252">
    <property type="term" value="F:serine-type endopeptidase activity"/>
    <property type="evidence" value="ECO:0007669"/>
    <property type="project" value="InterPro"/>
</dbReference>
<keyword evidence="5" id="KW-1185">Reference proteome</keyword>
<dbReference type="GO" id="GO:0006508">
    <property type="term" value="P:proteolysis"/>
    <property type="evidence" value="ECO:0007669"/>
    <property type="project" value="InterPro"/>
</dbReference>
<feature type="domain" description="Peptidase S1" evidence="3">
    <location>
        <begin position="837"/>
        <end position="1133"/>
    </location>
</feature>
<name>A0A212F776_DANPL</name>
<feature type="domain" description="Peptidase S1" evidence="3">
    <location>
        <begin position="1"/>
        <end position="324"/>
    </location>
</feature>
<organism evidence="4 5">
    <name type="scientific">Danaus plexippus plexippus</name>
    <dbReference type="NCBI Taxonomy" id="278856"/>
    <lineage>
        <taxon>Eukaryota</taxon>
        <taxon>Metazoa</taxon>
        <taxon>Ecdysozoa</taxon>
        <taxon>Arthropoda</taxon>
        <taxon>Hexapoda</taxon>
        <taxon>Insecta</taxon>
        <taxon>Pterygota</taxon>
        <taxon>Neoptera</taxon>
        <taxon>Endopterygota</taxon>
        <taxon>Lepidoptera</taxon>
        <taxon>Glossata</taxon>
        <taxon>Ditrysia</taxon>
        <taxon>Papilionoidea</taxon>
        <taxon>Nymphalidae</taxon>
        <taxon>Danainae</taxon>
        <taxon>Danaini</taxon>
        <taxon>Danaina</taxon>
        <taxon>Danaus</taxon>
        <taxon>Danaus</taxon>
    </lineage>
</organism>
<dbReference type="PANTHER" id="PTHR24260">
    <property type="match status" value="1"/>
</dbReference>
<feature type="region of interest" description="Disordered" evidence="1">
    <location>
        <begin position="324"/>
        <end position="357"/>
    </location>
</feature>
<evidence type="ECO:0000259" key="3">
    <source>
        <dbReference type="PROSITE" id="PS50240"/>
    </source>
</evidence>
<feature type="chain" id="PRO_5013052699" evidence="2">
    <location>
        <begin position="22"/>
        <end position="1194"/>
    </location>
</feature>
<evidence type="ECO:0000313" key="5">
    <source>
        <dbReference type="Proteomes" id="UP000007151"/>
    </source>
</evidence>
<dbReference type="PANTHER" id="PTHR24260:SF136">
    <property type="entry name" value="GH08193P-RELATED"/>
    <property type="match status" value="1"/>
</dbReference>
<dbReference type="eggNOG" id="KOG3627">
    <property type="taxonomic scope" value="Eukaryota"/>
</dbReference>
<dbReference type="SMART" id="SM00020">
    <property type="entry name" value="Tryp_SPc"/>
    <property type="match status" value="2"/>
</dbReference>